<name>A0A2S8FY67_9BACT</name>
<dbReference type="AlphaFoldDB" id="A0A2S8FY67"/>
<dbReference type="SUPFAM" id="SSF48452">
    <property type="entry name" value="TPR-like"/>
    <property type="match status" value="1"/>
</dbReference>
<keyword evidence="4" id="KW-0472">Membrane</keyword>
<organism evidence="5 6">
    <name type="scientific">Blastopirellula marina</name>
    <dbReference type="NCBI Taxonomy" id="124"/>
    <lineage>
        <taxon>Bacteria</taxon>
        <taxon>Pseudomonadati</taxon>
        <taxon>Planctomycetota</taxon>
        <taxon>Planctomycetia</taxon>
        <taxon>Pirellulales</taxon>
        <taxon>Pirellulaceae</taxon>
        <taxon>Blastopirellula</taxon>
    </lineage>
</organism>
<keyword evidence="1" id="KW-0677">Repeat</keyword>
<dbReference type="Gene3D" id="1.25.40.10">
    <property type="entry name" value="Tetratricopeptide repeat domain"/>
    <property type="match status" value="2"/>
</dbReference>
<evidence type="ECO:0000256" key="3">
    <source>
        <dbReference type="PROSITE-ProRule" id="PRU00339"/>
    </source>
</evidence>
<dbReference type="PANTHER" id="PTHR44858:SF1">
    <property type="entry name" value="UDP-N-ACETYLGLUCOSAMINE--PEPTIDE N-ACETYLGLUCOSAMINYLTRANSFERASE SPINDLY-RELATED"/>
    <property type="match status" value="1"/>
</dbReference>
<dbReference type="Proteomes" id="UP000240009">
    <property type="component" value="Unassembled WGS sequence"/>
</dbReference>
<proteinExistence type="predicted"/>
<dbReference type="InterPro" id="IPR011990">
    <property type="entry name" value="TPR-like_helical_dom_sf"/>
</dbReference>
<feature type="repeat" description="TPR" evidence="3">
    <location>
        <begin position="335"/>
        <end position="368"/>
    </location>
</feature>
<evidence type="ECO:0000313" key="5">
    <source>
        <dbReference type="EMBL" id="PQO37010.1"/>
    </source>
</evidence>
<feature type="transmembrane region" description="Helical" evidence="4">
    <location>
        <begin position="46"/>
        <end position="70"/>
    </location>
</feature>
<keyword evidence="2 3" id="KW-0802">TPR repeat</keyword>
<sequence>MKYEHIMLDVPEVDYMEVQESVKDWQLGKRVAVEYVGLSLWDVFTVLPVGCSLVLLLPSLVLVGVGVFASVNANDWSILLRYAFYAATIIALILTLLYLVFVAGSGSRWWQMDWNREDFTWKTKTSLARIPFSKIEKLVIRVEREENLAGEHYALLDLHSDEKPRALFRTRSRTQSASEAAVVLANAGRRLAEAIGVPLSFEGTGKLSAEKVFAKARTDLQIAEKYRELGNRVRGLMSLCEYKGLHDEAELHRAEASHHYMQALKLNPADAQAILHLGELSDDPTIRETAMEAAQKANPHSQAPLLEKARQLFFSDQFQEAIDLYTQLLRDEPSVDAYEGRSGVYEYLERYEDAVADLTKVIELDPSEFNYTHRGDVLFAWAKEAERDDLLPKALADYEQAIEASPDDEPYQTTRCQILSKMGHTDQALGGLDQVIHDYPNEFHPYTVRGEIHLEQHSVDAAIDDFTVAIGLLKKENPGGDSDAKDYFDTALAYAYKFRAEAYRLNNRNSDADADERRFQELYGQR</sequence>
<feature type="transmembrane region" description="Helical" evidence="4">
    <location>
        <begin position="82"/>
        <end position="101"/>
    </location>
</feature>
<dbReference type="InterPro" id="IPR050498">
    <property type="entry name" value="Ycf3"/>
</dbReference>
<dbReference type="EMBL" id="PUIA01000017">
    <property type="protein sequence ID" value="PQO37010.1"/>
    <property type="molecule type" value="Genomic_DNA"/>
</dbReference>
<evidence type="ECO:0000256" key="4">
    <source>
        <dbReference type="SAM" id="Phobius"/>
    </source>
</evidence>
<dbReference type="PROSITE" id="PS50005">
    <property type="entry name" value="TPR"/>
    <property type="match status" value="1"/>
</dbReference>
<dbReference type="InterPro" id="IPR019734">
    <property type="entry name" value="TPR_rpt"/>
</dbReference>
<protein>
    <submittedName>
        <fullName evidence="5">Uncharacterized protein</fullName>
    </submittedName>
</protein>
<reference evidence="5 6" key="1">
    <citation type="submission" date="2018-02" db="EMBL/GenBank/DDBJ databases">
        <title>Comparative genomes isolates from brazilian mangrove.</title>
        <authorList>
            <person name="Araujo J.E."/>
            <person name="Taketani R.G."/>
            <person name="Silva M.C.P."/>
            <person name="Loureco M.V."/>
            <person name="Andreote F.D."/>
        </authorList>
    </citation>
    <scope>NUCLEOTIDE SEQUENCE [LARGE SCALE GENOMIC DNA]</scope>
    <source>
        <strain evidence="5 6">HEX-2 MGV</strain>
    </source>
</reference>
<comment type="caution">
    <text evidence="5">The sequence shown here is derived from an EMBL/GenBank/DDBJ whole genome shotgun (WGS) entry which is preliminary data.</text>
</comment>
<evidence type="ECO:0000313" key="6">
    <source>
        <dbReference type="Proteomes" id="UP000240009"/>
    </source>
</evidence>
<dbReference type="OrthoDB" id="9790037at2"/>
<dbReference type="Pfam" id="PF13432">
    <property type="entry name" value="TPR_16"/>
    <property type="match status" value="1"/>
</dbReference>
<gene>
    <name evidence="5" type="ORF">C5Y96_07575</name>
</gene>
<keyword evidence="4" id="KW-1133">Transmembrane helix</keyword>
<dbReference type="SMART" id="SM00028">
    <property type="entry name" value="TPR"/>
    <property type="match status" value="3"/>
</dbReference>
<evidence type="ECO:0000256" key="2">
    <source>
        <dbReference type="ARBA" id="ARBA00022803"/>
    </source>
</evidence>
<dbReference type="PANTHER" id="PTHR44858">
    <property type="entry name" value="TETRATRICOPEPTIDE REPEAT PROTEIN 6"/>
    <property type="match status" value="1"/>
</dbReference>
<keyword evidence="4" id="KW-0812">Transmembrane</keyword>
<evidence type="ECO:0000256" key="1">
    <source>
        <dbReference type="ARBA" id="ARBA00022737"/>
    </source>
</evidence>
<accession>A0A2S8FY67</accession>
<dbReference type="RefSeq" id="WP_105351563.1">
    <property type="nucleotide sequence ID" value="NZ_PUIA01000017.1"/>
</dbReference>